<accession>A0A1C3RH44</accession>
<dbReference type="InterPro" id="IPR027597">
    <property type="entry name" value="HprK-rel_B"/>
</dbReference>
<dbReference type="OrthoDB" id="5443147at2"/>
<organism evidence="1 2">
    <name type="scientific">Candidatus Terasakiella magnetica</name>
    <dbReference type="NCBI Taxonomy" id="1867952"/>
    <lineage>
        <taxon>Bacteria</taxon>
        <taxon>Pseudomonadati</taxon>
        <taxon>Pseudomonadota</taxon>
        <taxon>Alphaproteobacteria</taxon>
        <taxon>Rhodospirillales</taxon>
        <taxon>Terasakiellaceae</taxon>
        <taxon>Terasakiella</taxon>
    </lineage>
</organism>
<protein>
    <recommendedName>
        <fullName evidence="3">HPr kinase</fullName>
    </recommendedName>
</protein>
<gene>
    <name evidence="1" type="ORF">MTBPR1_240007</name>
</gene>
<dbReference type="Proteomes" id="UP000231658">
    <property type="component" value="Unassembled WGS sequence"/>
</dbReference>
<reference evidence="1 2" key="1">
    <citation type="submission" date="2016-07" db="EMBL/GenBank/DDBJ databases">
        <authorList>
            <person name="Lefevre C.T."/>
        </authorList>
    </citation>
    <scope>NUCLEOTIDE SEQUENCE [LARGE SCALE GENOMIC DNA]</scope>
    <source>
        <strain evidence="1">PR1</strain>
    </source>
</reference>
<name>A0A1C3RH44_9PROT</name>
<dbReference type="InterPro" id="IPR027417">
    <property type="entry name" value="P-loop_NTPase"/>
</dbReference>
<dbReference type="EMBL" id="FLYE01000017">
    <property type="protein sequence ID" value="SCA56595.1"/>
    <property type="molecule type" value="Genomic_DNA"/>
</dbReference>
<evidence type="ECO:0000313" key="1">
    <source>
        <dbReference type="EMBL" id="SCA56595.1"/>
    </source>
</evidence>
<dbReference type="AlphaFoldDB" id="A0A1C3RH44"/>
<dbReference type="SUPFAM" id="SSF53795">
    <property type="entry name" value="PEP carboxykinase-like"/>
    <property type="match status" value="1"/>
</dbReference>
<dbReference type="Gene3D" id="3.40.50.300">
    <property type="entry name" value="P-loop containing nucleotide triphosphate hydrolases"/>
    <property type="match status" value="1"/>
</dbReference>
<sequence>MKTARQAAERLMEGHNVTEGEVLLDLEGYKISVKSNCEKLLEKLGVYFAHTLGHGSADCQVVALDGPSPKMGINFTDWKREAGKTGRKDAFYDLEDARLIHKVRTGMVFLQSQDYLIASGPSLSNDNQIINYINAQYMNHLQHNEALICHAAGLVANGKALGMAGFSGGGKSTLMLHILAHDGVSYLTNDRLFVQGKNAQGIPKLPRINPGTMLHDENLIALLPDERCAELKNLPAHELWDLEEKYDVFVDDVYGEGKIVSQAPLDDFLILNWKRDSLEPCKIEQVDLTQHQDLLAAIMKSPGPFYQYSDGTFFNDDTELESAPYISALKDIKIYEASGKVDFEFATSYCLETLLK</sequence>
<dbReference type="NCBIfam" id="TIGR04355">
    <property type="entry name" value="HprK_rel_B"/>
    <property type="match status" value="1"/>
</dbReference>
<evidence type="ECO:0008006" key="3">
    <source>
        <dbReference type="Google" id="ProtNLM"/>
    </source>
</evidence>
<dbReference type="RefSeq" id="WP_069188694.1">
    <property type="nucleotide sequence ID" value="NZ_FLYE01000017.1"/>
</dbReference>
<keyword evidence="2" id="KW-1185">Reference proteome</keyword>
<proteinExistence type="predicted"/>
<dbReference type="STRING" id="1867952.MTBPR1_240007"/>
<evidence type="ECO:0000313" key="2">
    <source>
        <dbReference type="Proteomes" id="UP000231658"/>
    </source>
</evidence>